<dbReference type="InterPro" id="IPR009057">
    <property type="entry name" value="Homeodomain-like_sf"/>
</dbReference>
<dbReference type="Gene3D" id="1.10.357.10">
    <property type="entry name" value="Tetracycline Repressor, domain 2"/>
    <property type="match status" value="1"/>
</dbReference>
<feature type="region of interest" description="Disordered" evidence="3">
    <location>
        <begin position="1"/>
        <end position="21"/>
    </location>
</feature>
<feature type="domain" description="HTH tetR-type" evidence="4">
    <location>
        <begin position="19"/>
        <end position="79"/>
    </location>
</feature>
<keyword evidence="1 2" id="KW-0238">DNA-binding</keyword>
<protein>
    <submittedName>
        <fullName evidence="5">TetR/AcrR family transcriptional regulator</fullName>
    </submittedName>
</protein>
<dbReference type="InterPro" id="IPR001647">
    <property type="entry name" value="HTH_TetR"/>
</dbReference>
<dbReference type="InterPro" id="IPR023772">
    <property type="entry name" value="DNA-bd_HTH_TetR-type_CS"/>
</dbReference>
<dbReference type="PROSITE" id="PS50977">
    <property type="entry name" value="HTH_TETR_2"/>
    <property type="match status" value="1"/>
</dbReference>
<dbReference type="EMBL" id="BAAAZH010000012">
    <property type="protein sequence ID" value="GAA4116692.1"/>
    <property type="molecule type" value="Genomic_DNA"/>
</dbReference>
<comment type="caution">
    <text evidence="5">The sequence shown here is derived from an EMBL/GenBank/DDBJ whole genome shotgun (WGS) entry which is preliminary data.</text>
</comment>
<evidence type="ECO:0000256" key="1">
    <source>
        <dbReference type="ARBA" id="ARBA00023125"/>
    </source>
</evidence>
<feature type="DNA-binding region" description="H-T-H motif" evidence="2">
    <location>
        <begin position="42"/>
        <end position="61"/>
    </location>
</feature>
<keyword evidence="6" id="KW-1185">Reference proteome</keyword>
<gene>
    <name evidence="5" type="ORF">GCM10022215_16550</name>
</gene>
<accession>A0ABP7XH57</accession>
<evidence type="ECO:0000313" key="5">
    <source>
        <dbReference type="EMBL" id="GAA4116692.1"/>
    </source>
</evidence>
<evidence type="ECO:0000256" key="2">
    <source>
        <dbReference type="PROSITE-ProRule" id="PRU00335"/>
    </source>
</evidence>
<organism evidence="5 6">
    <name type="scientific">Nocardioides fonticola</name>
    <dbReference type="NCBI Taxonomy" id="450363"/>
    <lineage>
        <taxon>Bacteria</taxon>
        <taxon>Bacillati</taxon>
        <taxon>Actinomycetota</taxon>
        <taxon>Actinomycetes</taxon>
        <taxon>Propionibacteriales</taxon>
        <taxon>Nocardioidaceae</taxon>
        <taxon>Nocardioides</taxon>
    </lineage>
</organism>
<dbReference type="PROSITE" id="PS01081">
    <property type="entry name" value="HTH_TETR_1"/>
    <property type="match status" value="1"/>
</dbReference>
<evidence type="ECO:0000259" key="4">
    <source>
        <dbReference type="PROSITE" id="PS50977"/>
    </source>
</evidence>
<dbReference type="PANTHER" id="PTHR30055">
    <property type="entry name" value="HTH-TYPE TRANSCRIPTIONAL REGULATOR RUTR"/>
    <property type="match status" value="1"/>
</dbReference>
<dbReference type="RefSeq" id="WP_344732843.1">
    <property type="nucleotide sequence ID" value="NZ_BAAAZH010000012.1"/>
</dbReference>
<dbReference type="InterPro" id="IPR050109">
    <property type="entry name" value="HTH-type_TetR-like_transc_reg"/>
</dbReference>
<feature type="compositionally biased region" description="Low complexity" evidence="3">
    <location>
        <begin position="1"/>
        <end position="20"/>
    </location>
</feature>
<evidence type="ECO:0000313" key="6">
    <source>
        <dbReference type="Proteomes" id="UP001501495"/>
    </source>
</evidence>
<proteinExistence type="predicted"/>
<evidence type="ECO:0000256" key="3">
    <source>
        <dbReference type="SAM" id="MobiDB-lite"/>
    </source>
</evidence>
<dbReference type="Proteomes" id="UP001501495">
    <property type="component" value="Unassembled WGS sequence"/>
</dbReference>
<dbReference type="PRINTS" id="PR00455">
    <property type="entry name" value="HTHTETR"/>
</dbReference>
<name>A0ABP7XH57_9ACTN</name>
<dbReference type="Pfam" id="PF00440">
    <property type="entry name" value="TetR_N"/>
    <property type="match status" value="1"/>
</dbReference>
<sequence length="210" mass="22514">MTAALPETGQTTGPTTGPTATRDRLLDAAEACLRRDGIRRTTVAQVAEEAGLSRAYLYRFFPDKATLVCAALIRRDQAFWDDARARVIAASDLAGMVAEAVAIARTSPLGPLALHLAESEPEAYAEVVGTYVHEVVPGMSGFWCDVLAVARERAWMRADLDLDTAAEGVLRTVVSLVTIPGRAVDADDPTSVRRYLQTFLVPALAPHPAP</sequence>
<dbReference type="PANTHER" id="PTHR30055:SF226">
    <property type="entry name" value="HTH-TYPE TRANSCRIPTIONAL REGULATOR PKSA"/>
    <property type="match status" value="1"/>
</dbReference>
<reference evidence="6" key="1">
    <citation type="journal article" date="2019" name="Int. J. Syst. Evol. Microbiol.">
        <title>The Global Catalogue of Microorganisms (GCM) 10K type strain sequencing project: providing services to taxonomists for standard genome sequencing and annotation.</title>
        <authorList>
            <consortium name="The Broad Institute Genomics Platform"/>
            <consortium name="The Broad Institute Genome Sequencing Center for Infectious Disease"/>
            <person name="Wu L."/>
            <person name="Ma J."/>
        </authorList>
    </citation>
    <scope>NUCLEOTIDE SEQUENCE [LARGE SCALE GENOMIC DNA]</scope>
    <source>
        <strain evidence="6">JCM 16703</strain>
    </source>
</reference>
<dbReference type="SUPFAM" id="SSF46689">
    <property type="entry name" value="Homeodomain-like"/>
    <property type="match status" value="1"/>
</dbReference>